<dbReference type="Gene3D" id="3.40.390.10">
    <property type="entry name" value="Collagenase (Catalytic Domain)"/>
    <property type="match status" value="1"/>
</dbReference>
<reference evidence="6" key="3">
    <citation type="submission" date="2016-06" db="UniProtKB">
        <authorList>
            <consortium name="WormBaseParasite"/>
        </authorList>
    </citation>
    <scope>IDENTIFICATION</scope>
</reference>
<keyword evidence="2 3" id="KW-0862">Zinc</keyword>
<name>A0A183BKC8_GLOPA</name>
<feature type="active site" evidence="2">
    <location>
        <position position="137"/>
    </location>
</feature>
<dbReference type="AlphaFoldDB" id="A0A183BKC8"/>
<dbReference type="InterPro" id="IPR024079">
    <property type="entry name" value="MetalloPept_cat_dom_sf"/>
</dbReference>
<dbReference type="EC" id="3.4.24.-" evidence="3"/>
<feature type="binding site" evidence="2">
    <location>
        <position position="146"/>
    </location>
    <ligand>
        <name>Zn(2+)</name>
        <dbReference type="ChEBI" id="CHEBI:29105"/>
        <note>catalytic</note>
    </ligand>
</feature>
<keyword evidence="2 3" id="KW-0482">Metalloprotease</keyword>
<evidence type="ECO:0000256" key="1">
    <source>
        <dbReference type="ARBA" id="ARBA00023157"/>
    </source>
</evidence>
<keyword evidence="2 3" id="KW-0378">Hydrolase</keyword>
<dbReference type="InterPro" id="IPR034035">
    <property type="entry name" value="Astacin-like_dom"/>
</dbReference>
<dbReference type="GO" id="GO:0006508">
    <property type="term" value="P:proteolysis"/>
    <property type="evidence" value="ECO:0007669"/>
    <property type="project" value="UniProtKB-KW"/>
</dbReference>
<dbReference type="PANTHER" id="PTHR10127">
    <property type="entry name" value="DISCOIDIN, CUB, EGF, LAMININ , AND ZINC METALLOPROTEASE DOMAIN CONTAINING"/>
    <property type="match status" value="1"/>
</dbReference>
<keyword evidence="1" id="KW-1015">Disulfide bond</keyword>
<dbReference type="PROSITE" id="PS51864">
    <property type="entry name" value="ASTACIN"/>
    <property type="match status" value="1"/>
</dbReference>
<evidence type="ECO:0000313" key="6">
    <source>
        <dbReference type="WBParaSite" id="GPLIN_000105800"/>
    </source>
</evidence>
<feature type="binding site" evidence="2">
    <location>
        <position position="136"/>
    </location>
    <ligand>
        <name>Zn(2+)</name>
        <dbReference type="ChEBI" id="CHEBI:29105"/>
        <note>catalytic</note>
    </ligand>
</feature>
<evidence type="ECO:0000256" key="3">
    <source>
        <dbReference type="RuleBase" id="RU361183"/>
    </source>
</evidence>
<accession>A0A183BKC8</accession>
<dbReference type="WBParaSite" id="GPLIN_000105800">
    <property type="protein sequence ID" value="GPLIN_000105800"/>
    <property type="gene ID" value="GPLIN_000105800"/>
</dbReference>
<reference evidence="5" key="1">
    <citation type="submission" date="2013-12" db="EMBL/GenBank/DDBJ databases">
        <authorList>
            <person name="Aslett M."/>
        </authorList>
    </citation>
    <scope>NUCLEOTIDE SEQUENCE [LARGE SCALE GENOMIC DNA]</scope>
    <source>
        <strain evidence="5">Lindley</strain>
    </source>
</reference>
<feature type="binding site" evidence="2">
    <location>
        <position position="140"/>
    </location>
    <ligand>
        <name>Zn(2+)</name>
        <dbReference type="ChEBI" id="CHEBI:29105"/>
        <note>catalytic</note>
    </ligand>
</feature>
<comment type="caution">
    <text evidence="2">Lacks conserved residue(s) required for the propagation of feature annotation.</text>
</comment>
<keyword evidence="2 3" id="KW-0479">Metal-binding</keyword>
<dbReference type="PANTHER" id="PTHR10127:SF880">
    <property type="entry name" value="ZINC METALLOPROTEINASE NAS-5"/>
    <property type="match status" value="1"/>
</dbReference>
<dbReference type="InterPro" id="IPR001506">
    <property type="entry name" value="Peptidase_M12A"/>
</dbReference>
<dbReference type="CDD" id="cd04280">
    <property type="entry name" value="ZnMc_astacin_like"/>
    <property type="match status" value="1"/>
</dbReference>
<dbReference type="Pfam" id="PF01400">
    <property type="entry name" value="Astacin"/>
    <property type="match status" value="1"/>
</dbReference>
<evidence type="ECO:0000259" key="4">
    <source>
        <dbReference type="PROSITE" id="PS51864"/>
    </source>
</evidence>
<evidence type="ECO:0000256" key="2">
    <source>
        <dbReference type="PROSITE-ProRule" id="PRU01211"/>
    </source>
</evidence>
<reference evidence="5" key="2">
    <citation type="submission" date="2014-05" db="EMBL/GenBank/DDBJ databases">
        <title>The genome and life-stage specific transcriptomes of Globodera pallida elucidate key aspects of plant parasitism by a cyst nematode.</title>
        <authorList>
            <person name="Cotton J.A."/>
            <person name="Lilley C.J."/>
            <person name="Jones L.M."/>
            <person name="Kikuchi T."/>
            <person name="Reid A.J."/>
            <person name="Thorpe P."/>
            <person name="Tsai I.J."/>
            <person name="Beasley H."/>
            <person name="Blok V."/>
            <person name="Cock P.J.A."/>
            <person name="Van den Akker S.E."/>
            <person name="Holroyd N."/>
            <person name="Hunt M."/>
            <person name="Mantelin S."/>
            <person name="Naghra H."/>
            <person name="Pain A."/>
            <person name="Palomares-Rius J.E."/>
            <person name="Zarowiecki M."/>
            <person name="Berriman M."/>
            <person name="Jones J.T."/>
            <person name="Urwin P.E."/>
        </authorList>
    </citation>
    <scope>NUCLEOTIDE SEQUENCE [LARGE SCALE GENOMIC DNA]</scope>
    <source>
        <strain evidence="5">Lindley</strain>
    </source>
</reference>
<organism evidence="5 6">
    <name type="scientific">Globodera pallida</name>
    <name type="common">Potato cyst nematode worm</name>
    <name type="synonym">Heterodera pallida</name>
    <dbReference type="NCBI Taxonomy" id="36090"/>
    <lineage>
        <taxon>Eukaryota</taxon>
        <taxon>Metazoa</taxon>
        <taxon>Ecdysozoa</taxon>
        <taxon>Nematoda</taxon>
        <taxon>Chromadorea</taxon>
        <taxon>Rhabditida</taxon>
        <taxon>Tylenchina</taxon>
        <taxon>Tylenchomorpha</taxon>
        <taxon>Tylenchoidea</taxon>
        <taxon>Heteroderidae</taxon>
        <taxon>Heteroderinae</taxon>
        <taxon>Globodera</taxon>
    </lineage>
</organism>
<proteinExistence type="predicted"/>
<comment type="cofactor">
    <cofactor evidence="2 3">
        <name>Zn(2+)</name>
        <dbReference type="ChEBI" id="CHEBI:29105"/>
    </cofactor>
    <text evidence="2 3">Binds 1 zinc ion per subunit.</text>
</comment>
<dbReference type="GO" id="GO:0008270">
    <property type="term" value="F:zinc ion binding"/>
    <property type="evidence" value="ECO:0007669"/>
    <property type="project" value="UniProtKB-UniRule"/>
</dbReference>
<dbReference type="Proteomes" id="UP000050741">
    <property type="component" value="Unassembled WGS sequence"/>
</dbReference>
<keyword evidence="5" id="KW-1185">Reference proteome</keyword>
<feature type="domain" description="Peptidase M12A" evidence="4">
    <location>
        <begin position="29"/>
        <end position="241"/>
    </location>
</feature>
<dbReference type="GO" id="GO:0004222">
    <property type="term" value="F:metalloendopeptidase activity"/>
    <property type="evidence" value="ECO:0007669"/>
    <property type="project" value="UniProtKB-UniRule"/>
</dbReference>
<protein>
    <recommendedName>
        <fullName evidence="3">Metalloendopeptidase</fullName>
        <ecNumber evidence="3">3.4.24.-</ecNumber>
    </recommendedName>
</protein>
<dbReference type="PRINTS" id="PR00480">
    <property type="entry name" value="ASTACIN"/>
</dbReference>
<sequence length="304" mass="34858">MAIRCQSIWRNSTARGIAMATAMDPKMRNALRNNATNRWTTQRDAKDGKFVIPYQISGNFSQSELEVIFMAMQKIARNTCVKFQSKRNRGDEDFVDIQNEYGQGCFTSVGRAPGRNILMLEGTVGETCVTDATVLHELFHKLGLWHEHMRSDRDKFIRVQFRNIPFYLHAQFRTVTTEKAITYGVRYDYRSLMQYGPNAFARPSDAVSIKTRKRKFQKVIGTAVDASRGDWIKICAIYRCSECMGHKFDLAKESEQRALWKIACCEPCSECRPDASICDLPQARALPHVFKYDCCGRCARREGN</sequence>
<dbReference type="SMART" id="SM00235">
    <property type="entry name" value="ZnMc"/>
    <property type="match status" value="1"/>
</dbReference>
<evidence type="ECO:0000313" key="5">
    <source>
        <dbReference type="Proteomes" id="UP000050741"/>
    </source>
</evidence>
<keyword evidence="2 3" id="KW-0645">Protease</keyword>
<dbReference type="InterPro" id="IPR006026">
    <property type="entry name" value="Peptidase_Metallo"/>
</dbReference>
<dbReference type="SUPFAM" id="SSF55486">
    <property type="entry name" value="Metalloproteases ('zincins'), catalytic domain"/>
    <property type="match status" value="1"/>
</dbReference>